<dbReference type="Pfam" id="PF12260">
    <property type="entry name" value="PIP49_C"/>
    <property type="match status" value="1"/>
</dbReference>
<evidence type="ECO:0000259" key="9">
    <source>
        <dbReference type="Pfam" id="PF12260"/>
    </source>
</evidence>
<keyword evidence="4" id="KW-0256">Endoplasmic reticulum</keyword>
<keyword evidence="12" id="KW-1185">Reference proteome</keyword>
<evidence type="ECO:0000313" key="11">
    <source>
        <dbReference type="EnsemblMetazoa" id="G22162.1:cds"/>
    </source>
</evidence>
<comment type="similarity">
    <text evidence="2">Belongs to the DIPK family.</text>
</comment>
<evidence type="ECO:0000259" key="10">
    <source>
        <dbReference type="Pfam" id="PF14875"/>
    </source>
</evidence>
<evidence type="ECO:0000256" key="8">
    <source>
        <dbReference type="ARBA" id="ARBA00023157"/>
    </source>
</evidence>
<evidence type="ECO:0000256" key="1">
    <source>
        <dbReference type="ARBA" id="ARBA00004648"/>
    </source>
</evidence>
<dbReference type="GO" id="GO:0005789">
    <property type="term" value="C:endoplasmic reticulum membrane"/>
    <property type="evidence" value="ECO:0007669"/>
    <property type="project" value="UniProtKB-SubCell"/>
</dbReference>
<feature type="domain" description="FAM69 protein-kinase" evidence="9">
    <location>
        <begin position="211"/>
        <end position="403"/>
    </location>
</feature>
<dbReference type="InterPro" id="IPR022049">
    <property type="entry name" value="FAM69_kinase_dom"/>
</dbReference>
<dbReference type="Gene3D" id="1.10.510.10">
    <property type="entry name" value="Transferase(Phosphotransferase) domain 1"/>
    <property type="match status" value="1"/>
</dbReference>
<dbReference type="Pfam" id="PF14875">
    <property type="entry name" value="PIP49_N"/>
    <property type="match status" value="1"/>
</dbReference>
<dbReference type="SUPFAM" id="SSF56112">
    <property type="entry name" value="Protein kinase-like (PK-like)"/>
    <property type="match status" value="1"/>
</dbReference>
<evidence type="ECO:0000256" key="2">
    <source>
        <dbReference type="ARBA" id="ARBA00006338"/>
    </source>
</evidence>
<keyword evidence="3" id="KW-0812">Transmembrane</keyword>
<dbReference type="AlphaFoldDB" id="A0A8W8K2R6"/>
<accession>A0A8W8K2R6</accession>
<evidence type="ECO:0000256" key="5">
    <source>
        <dbReference type="ARBA" id="ARBA00022968"/>
    </source>
</evidence>
<evidence type="ECO:0000313" key="12">
    <source>
        <dbReference type="Proteomes" id="UP000005408"/>
    </source>
</evidence>
<sequence length="434" mass="50346">MSHYKFMDTQRKATRFVFHSQATVGHLHFNDRTFHLIKIRYYEKVCHVPTLQAIRDRKCSEEESKFLMDELCHNYSTHAAAGNMCPALCTSKKLKYNKCTNYRGGKKVLIAQCDGVCKESSTVKAVIKSKHPKEEFRFEPLDLEKHANGSLTQMGYKMAHNIFKSMLDSQMLEERDKISDIFSFLWSLDVEQYKRENRELKSAEMTAMQNIWGLINQDEYLFMKVHQKQSFVPKMYGTCGFYYVMEYAPPGDILDPQFFSGSGSSFEERAKIAIDILDIVQSLDYGFYEPVHMCDVKAENFGIGEDQQVKILDSDSLFFHTSMMKNLAQPSCTNHDDCDFFDCRGWCELETGKCTKQRSNNNLQTVCEDILIDKPTNFYAGLLHNPPSEFKEELMPLLEECAYPAHSKGIVRKPTSDDVYWKLHNLLKRIMRES</sequence>
<proteinExistence type="inferred from homology"/>
<keyword evidence="7" id="KW-0472">Membrane</keyword>
<dbReference type="Proteomes" id="UP000005408">
    <property type="component" value="Unassembled WGS sequence"/>
</dbReference>
<evidence type="ECO:0000256" key="6">
    <source>
        <dbReference type="ARBA" id="ARBA00022989"/>
    </source>
</evidence>
<dbReference type="PANTHER" id="PTHR21093">
    <property type="entry name" value="DIVERGENT PROTEIN KINASE DOMAIN 1C-RELATED"/>
    <property type="match status" value="1"/>
</dbReference>
<dbReference type="InterPro" id="IPR011009">
    <property type="entry name" value="Kinase-like_dom_sf"/>
</dbReference>
<organism evidence="11 12">
    <name type="scientific">Magallana gigas</name>
    <name type="common">Pacific oyster</name>
    <name type="synonym">Crassostrea gigas</name>
    <dbReference type="NCBI Taxonomy" id="29159"/>
    <lineage>
        <taxon>Eukaryota</taxon>
        <taxon>Metazoa</taxon>
        <taxon>Spiralia</taxon>
        <taxon>Lophotrochozoa</taxon>
        <taxon>Mollusca</taxon>
        <taxon>Bivalvia</taxon>
        <taxon>Autobranchia</taxon>
        <taxon>Pteriomorphia</taxon>
        <taxon>Ostreida</taxon>
        <taxon>Ostreoidea</taxon>
        <taxon>Ostreidae</taxon>
        <taxon>Magallana</taxon>
    </lineage>
</organism>
<evidence type="ECO:0000256" key="4">
    <source>
        <dbReference type="ARBA" id="ARBA00022824"/>
    </source>
</evidence>
<keyword evidence="8" id="KW-1015">Disulfide bond</keyword>
<evidence type="ECO:0000256" key="3">
    <source>
        <dbReference type="ARBA" id="ARBA00022692"/>
    </source>
</evidence>
<comment type="subcellular location">
    <subcellularLocation>
        <location evidence="1">Endoplasmic reticulum membrane</location>
        <topology evidence="1">Single-pass type II membrane protein</topology>
    </subcellularLocation>
</comment>
<dbReference type="PANTHER" id="PTHR21093:SF2">
    <property type="entry name" value="DIVERGENT PROTEIN KINASE DOMAIN 1C"/>
    <property type="match status" value="1"/>
</dbReference>
<evidence type="ECO:0008006" key="13">
    <source>
        <dbReference type="Google" id="ProtNLM"/>
    </source>
</evidence>
<evidence type="ECO:0000256" key="7">
    <source>
        <dbReference type="ARBA" id="ARBA00023136"/>
    </source>
</evidence>
<feature type="domain" description="FAM69 N-terminal" evidence="10">
    <location>
        <begin position="59"/>
        <end position="115"/>
    </location>
</feature>
<dbReference type="InterPro" id="IPR029244">
    <property type="entry name" value="FAM69_N"/>
</dbReference>
<name>A0A8W8K2R6_MAGGI</name>
<protein>
    <recommendedName>
        <fullName evidence="13">Protein FAM69C</fullName>
    </recommendedName>
</protein>
<keyword evidence="6" id="KW-1133">Transmembrane helix</keyword>
<dbReference type="EnsemblMetazoa" id="G22162.1">
    <property type="protein sequence ID" value="G22162.1:cds"/>
    <property type="gene ID" value="G22162"/>
</dbReference>
<reference evidence="11" key="1">
    <citation type="submission" date="2022-08" db="UniProtKB">
        <authorList>
            <consortium name="EnsemblMetazoa"/>
        </authorList>
    </citation>
    <scope>IDENTIFICATION</scope>
    <source>
        <strain evidence="11">05x7-T-G4-1.051#20</strain>
    </source>
</reference>
<keyword evidence="5" id="KW-0735">Signal-anchor</keyword>